<proteinExistence type="predicted"/>
<dbReference type="Proteomes" id="UP000178449">
    <property type="component" value="Unassembled WGS sequence"/>
</dbReference>
<reference evidence="1 2" key="1">
    <citation type="journal article" date="2016" name="Nat. Commun.">
        <title>Thousands of microbial genomes shed light on interconnected biogeochemical processes in an aquifer system.</title>
        <authorList>
            <person name="Anantharaman K."/>
            <person name="Brown C.T."/>
            <person name="Hug L.A."/>
            <person name="Sharon I."/>
            <person name="Castelle C.J."/>
            <person name="Probst A.J."/>
            <person name="Thomas B.C."/>
            <person name="Singh A."/>
            <person name="Wilkins M.J."/>
            <person name="Karaoz U."/>
            <person name="Brodie E.L."/>
            <person name="Williams K.H."/>
            <person name="Hubbard S.S."/>
            <person name="Banfield J.F."/>
        </authorList>
    </citation>
    <scope>NUCLEOTIDE SEQUENCE [LARGE SCALE GENOMIC DNA]</scope>
</reference>
<accession>A0A1F6G4U2</accession>
<name>A0A1F6G4U2_9PROT</name>
<evidence type="ECO:0000313" key="2">
    <source>
        <dbReference type="Proteomes" id="UP000178449"/>
    </source>
</evidence>
<dbReference type="SUPFAM" id="SSF49899">
    <property type="entry name" value="Concanavalin A-like lectins/glucanases"/>
    <property type="match status" value="1"/>
</dbReference>
<sequence>MKTIPSFLLLILITYSFFAWDKFIRLIPLSAPQLEVGEEPLCYYPLHNSLAEVEGRCDKLIFHQKSHFTGESLILNGDSPSNLHLSVAHSAKFVTSKTPFTLGFRVKENDEYKQAQFSNHYRQILLLSAFDIRDSAISISREIESRVICMEVNWQSRNLWKCQEKASLLPKEGQWFTLTVDPKEGWVKLYLDGELAFEENEKFSLRPFIRLRLGASIKSIIGLKGNYSDLRIFSTALTEEQVKALFLSDQTTQSSEKTKALWIKLAYYSICVLALVAWSRWLPLFSIKRKREYWESIFFPTRTRLLQTAKELGVPHSGISTEQIAYNILSKNQLPIPSEPELTYKLALAQRPNTNSNFVKGLK</sequence>
<organism evidence="1 2">
    <name type="scientific">Candidatus Lambdaproteobacteria bacterium RIFOXYD2_FULL_50_16</name>
    <dbReference type="NCBI Taxonomy" id="1817772"/>
    <lineage>
        <taxon>Bacteria</taxon>
        <taxon>Pseudomonadati</taxon>
        <taxon>Pseudomonadota</taxon>
        <taxon>Candidatus Lambdaproteobacteria</taxon>
    </lineage>
</organism>
<dbReference type="Pfam" id="PF13385">
    <property type="entry name" value="Laminin_G_3"/>
    <property type="match status" value="1"/>
</dbReference>
<comment type="caution">
    <text evidence="1">The sequence shown here is derived from an EMBL/GenBank/DDBJ whole genome shotgun (WGS) entry which is preliminary data.</text>
</comment>
<dbReference type="AlphaFoldDB" id="A0A1F6G4U2"/>
<dbReference type="Gene3D" id="2.60.120.200">
    <property type="match status" value="1"/>
</dbReference>
<evidence type="ECO:0000313" key="1">
    <source>
        <dbReference type="EMBL" id="OGG93121.1"/>
    </source>
</evidence>
<dbReference type="InterPro" id="IPR013320">
    <property type="entry name" value="ConA-like_dom_sf"/>
</dbReference>
<gene>
    <name evidence="1" type="ORF">A2527_14455</name>
</gene>
<dbReference type="STRING" id="1817772.A2527_14455"/>
<protein>
    <submittedName>
        <fullName evidence="1">Uncharacterized protein</fullName>
    </submittedName>
</protein>
<dbReference type="EMBL" id="MFNE01000053">
    <property type="protein sequence ID" value="OGG93121.1"/>
    <property type="molecule type" value="Genomic_DNA"/>
</dbReference>